<dbReference type="PROSITE" id="PS50110">
    <property type="entry name" value="RESPONSE_REGULATORY"/>
    <property type="match status" value="1"/>
</dbReference>
<dbReference type="Pfam" id="PF00072">
    <property type="entry name" value="Response_reg"/>
    <property type="match status" value="1"/>
</dbReference>
<reference evidence="9" key="1">
    <citation type="journal article" date="2019" name="Int. J. Syst. Evol. Microbiol.">
        <title>The Global Catalogue of Microorganisms (GCM) 10K type strain sequencing project: providing services to taxonomists for standard genome sequencing and annotation.</title>
        <authorList>
            <consortium name="The Broad Institute Genomics Platform"/>
            <consortium name="The Broad Institute Genome Sequencing Center for Infectious Disease"/>
            <person name="Wu L."/>
            <person name="Ma J."/>
        </authorList>
    </citation>
    <scope>NUCLEOTIDE SEQUENCE [LARGE SCALE GENOMIC DNA]</scope>
    <source>
        <strain evidence="9">DFY28</strain>
    </source>
</reference>
<feature type="domain" description="HTH luxR-type" evidence="6">
    <location>
        <begin position="149"/>
        <end position="214"/>
    </location>
</feature>
<feature type="modified residue" description="4-aspartylphosphate" evidence="5">
    <location>
        <position position="56"/>
    </location>
</feature>
<evidence type="ECO:0000259" key="6">
    <source>
        <dbReference type="PROSITE" id="PS50043"/>
    </source>
</evidence>
<dbReference type="PROSITE" id="PS50043">
    <property type="entry name" value="HTH_LUXR_2"/>
    <property type="match status" value="1"/>
</dbReference>
<gene>
    <name evidence="8" type="ORF">ACFPWU_10850</name>
</gene>
<dbReference type="InterPro" id="IPR058245">
    <property type="entry name" value="NreC/VraR/RcsB-like_REC"/>
</dbReference>
<dbReference type="Gene3D" id="3.40.50.2300">
    <property type="match status" value="1"/>
</dbReference>
<proteinExistence type="predicted"/>
<comment type="caution">
    <text evidence="8">The sequence shown here is derived from an EMBL/GenBank/DDBJ whole genome shotgun (WGS) entry which is preliminary data.</text>
</comment>
<dbReference type="CDD" id="cd06170">
    <property type="entry name" value="LuxR_C_like"/>
    <property type="match status" value="1"/>
</dbReference>
<evidence type="ECO:0000313" key="8">
    <source>
        <dbReference type="EMBL" id="MFC6154155.1"/>
    </source>
</evidence>
<dbReference type="InterPro" id="IPR001789">
    <property type="entry name" value="Sig_transdc_resp-reg_receiver"/>
</dbReference>
<dbReference type="CDD" id="cd17535">
    <property type="entry name" value="REC_NarL-like"/>
    <property type="match status" value="1"/>
</dbReference>
<dbReference type="InterPro" id="IPR000792">
    <property type="entry name" value="Tscrpt_reg_LuxR_C"/>
</dbReference>
<feature type="domain" description="Response regulatory" evidence="7">
    <location>
        <begin position="5"/>
        <end position="121"/>
    </location>
</feature>
<dbReference type="EMBL" id="JBHSQI010000005">
    <property type="protein sequence ID" value="MFC6154155.1"/>
    <property type="molecule type" value="Genomic_DNA"/>
</dbReference>
<dbReference type="Pfam" id="PF00196">
    <property type="entry name" value="GerE"/>
    <property type="match status" value="1"/>
</dbReference>
<dbReference type="SUPFAM" id="SSF46894">
    <property type="entry name" value="C-terminal effector domain of the bipartite response regulators"/>
    <property type="match status" value="1"/>
</dbReference>
<dbReference type="RefSeq" id="WP_128221652.1">
    <property type="nucleotide sequence ID" value="NZ_CP034929.1"/>
</dbReference>
<evidence type="ECO:0000313" key="9">
    <source>
        <dbReference type="Proteomes" id="UP001596098"/>
    </source>
</evidence>
<dbReference type="SMART" id="SM00421">
    <property type="entry name" value="HTH_LUXR"/>
    <property type="match status" value="1"/>
</dbReference>
<keyword evidence="4" id="KW-0804">Transcription</keyword>
<keyword evidence="2" id="KW-0805">Transcription regulation</keyword>
<dbReference type="Proteomes" id="UP001596098">
    <property type="component" value="Unassembled WGS sequence"/>
</dbReference>
<evidence type="ECO:0000256" key="5">
    <source>
        <dbReference type="PROSITE-ProRule" id="PRU00169"/>
    </source>
</evidence>
<name>A0ABW1R0L4_9ACTN</name>
<organism evidence="8 9">
    <name type="scientific">Nocardioides yefusunii</name>
    <dbReference type="NCBI Taxonomy" id="2500546"/>
    <lineage>
        <taxon>Bacteria</taxon>
        <taxon>Bacillati</taxon>
        <taxon>Actinomycetota</taxon>
        <taxon>Actinomycetes</taxon>
        <taxon>Propionibacteriales</taxon>
        <taxon>Nocardioidaceae</taxon>
        <taxon>Nocardioides</taxon>
    </lineage>
</organism>
<dbReference type="PANTHER" id="PTHR43214">
    <property type="entry name" value="TWO-COMPONENT RESPONSE REGULATOR"/>
    <property type="match status" value="1"/>
</dbReference>
<dbReference type="InterPro" id="IPR039420">
    <property type="entry name" value="WalR-like"/>
</dbReference>
<dbReference type="PANTHER" id="PTHR43214:SF24">
    <property type="entry name" value="TRANSCRIPTIONAL REGULATORY PROTEIN NARL-RELATED"/>
    <property type="match status" value="1"/>
</dbReference>
<dbReference type="SUPFAM" id="SSF52172">
    <property type="entry name" value="CheY-like"/>
    <property type="match status" value="1"/>
</dbReference>
<keyword evidence="3" id="KW-0238">DNA-binding</keyword>
<evidence type="ECO:0000256" key="1">
    <source>
        <dbReference type="ARBA" id="ARBA00022553"/>
    </source>
</evidence>
<evidence type="ECO:0000256" key="3">
    <source>
        <dbReference type="ARBA" id="ARBA00023125"/>
    </source>
</evidence>
<dbReference type="PRINTS" id="PR00038">
    <property type="entry name" value="HTHLUXR"/>
</dbReference>
<evidence type="ECO:0000256" key="2">
    <source>
        <dbReference type="ARBA" id="ARBA00023015"/>
    </source>
</evidence>
<sequence length="217" mass="23421">MQKIRVFLLDDHAIVRHGLRALLEAEPDIEVVGEAGNVVDGLSGVLEHRPDVALLDARLPDGSGVDVARVVSAQAPEVRMLMLSSYDDEPTLVAAFSAGVHGYVLKQIAAEKLLSGIRDVAAGKSLVAPAVAARMMDRIRRQDQAEKQQSPTLENLTPQQQRILRLIGEGLTNREIGAQLFLAEKTIKNNVTALLAALGVSRRTQAAVIAAQLWKQS</sequence>
<keyword evidence="1 5" id="KW-0597">Phosphoprotein</keyword>
<protein>
    <submittedName>
        <fullName evidence="8">Response regulator</fullName>
    </submittedName>
</protein>
<dbReference type="InterPro" id="IPR016032">
    <property type="entry name" value="Sig_transdc_resp-reg_C-effctor"/>
</dbReference>
<dbReference type="SMART" id="SM00448">
    <property type="entry name" value="REC"/>
    <property type="match status" value="1"/>
</dbReference>
<accession>A0ABW1R0L4</accession>
<dbReference type="InterPro" id="IPR011006">
    <property type="entry name" value="CheY-like_superfamily"/>
</dbReference>
<keyword evidence="9" id="KW-1185">Reference proteome</keyword>
<evidence type="ECO:0000256" key="4">
    <source>
        <dbReference type="ARBA" id="ARBA00023163"/>
    </source>
</evidence>
<evidence type="ECO:0000259" key="7">
    <source>
        <dbReference type="PROSITE" id="PS50110"/>
    </source>
</evidence>